<dbReference type="PANTHER" id="PTHR47235">
    <property type="entry name" value="BLR6548 PROTEIN"/>
    <property type="match status" value="1"/>
</dbReference>
<proteinExistence type="inferred from homology"/>
<comment type="caution">
    <text evidence="4">The sequence shown here is derived from an EMBL/GenBank/DDBJ whole genome shotgun (WGS) entry which is preliminary data.</text>
</comment>
<sequence>MSETGALAVTGKGLPDLARGWAAWVNETQGGINGRHVEVIVADDGSTAATGVNRVRRLVNKDRVIALVGSFSSVSDGAEPILAQRKIPNVAAITNTPKWTQSPVYFPLSLTVPNSVIAKAVTAEASGAEKWGGLICAESPACDVSSIWSTVSPKLGLDYFGSIKVTAAAPSYAAQCLALKQNGVDYVQLGLPMQVATRVIRDCRQQGYQPKYGVDTLAWDPALLSIPGLQVFGSSYTLPWFADHPALTDYKKLENTYVPEASWRSFASVASFAALEVFRKAITETDAEPTAAGALAAMAALHGENLGGLLPNDLGGFNAGEGPQPALHCFYEAGIDNGRYVVPNGMSPRCVDVAA</sequence>
<organism evidence="4 5">
    <name type="scientific">Nocardia jinanensis</name>
    <dbReference type="NCBI Taxonomy" id="382504"/>
    <lineage>
        <taxon>Bacteria</taxon>
        <taxon>Bacillati</taxon>
        <taxon>Actinomycetota</taxon>
        <taxon>Actinomycetes</taxon>
        <taxon>Mycobacteriales</taxon>
        <taxon>Nocardiaceae</taxon>
        <taxon>Nocardia</taxon>
    </lineage>
</organism>
<keyword evidence="2" id="KW-0732">Signal</keyword>
<dbReference type="InterPro" id="IPR028082">
    <property type="entry name" value="Peripla_BP_I"/>
</dbReference>
<dbReference type="SUPFAM" id="SSF53822">
    <property type="entry name" value="Periplasmic binding protein-like I"/>
    <property type="match status" value="1"/>
</dbReference>
<evidence type="ECO:0000313" key="5">
    <source>
        <dbReference type="Proteomes" id="UP000638263"/>
    </source>
</evidence>
<evidence type="ECO:0000259" key="3">
    <source>
        <dbReference type="Pfam" id="PF13458"/>
    </source>
</evidence>
<dbReference type="EMBL" id="BMMH01000006">
    <property type="protein sequence ID" value="GGL14856.1"/>
    <property type="molecule type" value="Genomic_DNA"/>
</dbReference>
<name>A0A917RMK5_9NOCA</name>
<reference evidence="4" key="1">
    <citation type="journal article" date="2014" name="Int. J. Syst. Evol. Microbiol.">
        <title>Complete genome sequence of Corynebacterium casei LMG S-19264T (=DSM 44701T), isolated from a smear-ripened cheese.</title>
        <authorList>
            <consortium name="US DOE Joint Genome Institute (JGI-PGF)"/>
            <person name="Walter F."/>
            <person name="Albersmeier A."/>
            <person name="Kalinowski J."/>
            <person name="Ruckert C."/>
        </authorList>
    </citation>
    <scope>NUCLEOTIDE SEQUENCE</scope>
    <source>
        <strain evidence="4">CGMCC 4.3508</strain>
    </source>
</reference>
<dbReference type="Gene3D" id="3.40.50.2300">
    <property type="match status" value="2"/>
</dbReference>
<dbReference type="PANTHER" id="PTHR47235:SF1">
    <property type="entry name" value="BLR6548 PROTEIN"/>
    <property type="match status" value="1"/>
</dbReference>
<protein>
    <recommendedName>
        <fullName evidence="3">Leucine-binding protein domain-containing protein</fullName>
    </recommendedName>
</protein>
<dbReference type="Proteomes" id="UP000638263">
    <property type="component" value="Unassembled WGS sequence"/>
</dbReference>
<dbReference type="AlphaFoldDB" id="A0A917RMK5"/>
<keyword evidence="5" id="KW-1185">Reference proteome</keyword>
<dbReference type="Pfam" id="PF13458">
    <property type="entry name" value="Peripla_BP_6"/>
    <property type="match status" value="1"/>
</dbReference>
<comment type="similarity">
    <text evidence="1">Belongs to the leucine-binding protein family.</text>
</comment>
<feature type="domain" description="Leucine-binding protein" evidence="3">
    <location>
        <begin position="3"/>
        <end position="308"/>
    </location>
</feature>
<evidence type="ECO:0000256" key="2">
    <source>
        <dbReference type="ARBA" id="ARBA00022729"/>
    </source>
</evidence>
<dbReference type="CDD" id="cd06341">
    <property type="entry name" value="PBP1_ABC_ligand_binding-like"/>
    <property type="match status" value="1"/>
</dbReference>
<evidence type="ECO:0000313" key="4">
    <source>
        <dbReference type="EMBL" id="GGL14856.1"/>
    </source>
</evidence>
<reference evidence="4" key="2">
    <citation type="submission" date="2020-09" db="EMBL/GenBank/DDBJ databases">
        <authorList>
            <person name="Sun Q."/>
            <person name="Zhou Y."/>
        </authorList>
    </citation>
    <scope>NUCLEOTIDE SEQUENCE</scope>
    <source>
        <strain evidence="4">CGMCC 4.3508</strain>
    </source>
</reference>
<accession>A0A917RMK5</accession>
<dbReference type="InterPro" id="IPR028081">
    <property type="entry name" value="Leu-bd"/>
</dbReference>
<evidence type="ECO:0000256" key="1">
    <source>
        <dbReference type="ARBA" id="ARBA00010062"/>
    </source>
</evidence>
<gene>
    <name evidence="4" type="ORF">GCM10011588_31740</name>
</gene>